<dbReference type="Gene3D" id="1.10.579.10">
    <property type="entry name" value="DNA Cyclobutane Dipyrimidine Photolyase, subunit A, domain 3"/>
    <property type="match status" value="1"/>
</dbReference>
<dbReference type="Proteomes" id="UP000284407">
    <property type="component" value="Unassembled WGS sequence"/>
</dbReference>
<keyword evidence="2 3" id="KW-0274">FAD</keyword>
<comment type="cofactor">
    <cofactor evidence="3">
        <name>FAD</name>
        <dbReference type="ChEBI" id="CHEBI:57692"/>
    </cofactor>
    <text evidence="3">Binds 1 FAD per subunit.</text>
</comment>
<dbReference type="GO" id="GO:0003677">
    <property type="term" value="F:DNA binding"/>
    <property type="evidence" value="ECO:0007669"/>
    <property type="project" value="TreeGrafter"/>
</dbReference>
<dbReference type="OrthoDB" id="9772484at2"/>
<comment type="caution">
    <text evidence="5">The sequence shown here is derived from an EMBL/GenBank/DDBJ whole genome shotgun (WGS) entry which is preliminary data.</text>
</comment>
<dbReference type="GO" id="GO:0003904">
    <property type="term" value="F:deoxyribodipyrimidine photo-lyase activity"/>
    <property type="evidence" value="ECO:0007669"/>
    <property type="project" value="TreeGrafter"/>
</dbReference>
<feature type="domain" description="Cryptochrome/DNA photolyase FAD-binding" evidence="4">
    <location>
        <begin position="85"/>
        <end position="213"/>
    </location>
</feature>
<dbReference type="EMBL" id="RAQK01000002">
    <property type="protein sequence ID" value="RKE94172.1"/>
    <property type="molecule type" value="Genomic_DNA"/>
</dbReference>
<dbReference type="PANTHER" id="PTHR11455:SF9">
    <property type="entry name" value="CRYPTOCHROME CIRCADIAN CLOCK 5 ISOFORM X1"/>
    <property type="match status" value="1"/>
</dbReference>
<evidence type="ECO:0000256" key="3">
    <source>
        <dbReference type="PIRSR" id="PIRSR602081-1"/>
    </source>
</evidence>
<dbReference type="GO" id="GO:0071949">
    <property type="term" value="F:FAD binding"/>
    <property type="evidence" value="ECO:0007669"/>
    <property type="project" value="TreeGrafter"/>
</dbReference>
<dbReference type="SUPFAM" id="SSF48173">
    <property type="entry name" value="Cryptochrome/photolyase FAD-binding domain"/>
    <property type="match status" value="1"/>
</dbReference>
<evidence type="ECO:0000313" key="5">
    <source>
        <dbReference type="EMBL" id="RKE94172.1"/>
    </source>
</evidence>
<dbReference type="Pfam" id="PF03441">
    <property type="entry name" value="FAD_binding_7"/>
    <property type="match status" value="1"/>
</dbReference>
<dbReference type="InterPro" id="IPR036134">
    <property type="entry name" value="Crypto/Photolyase_FAD-like_sf"/>
</dbReference>
<evidence type="ECO:0000256" key="1">
    <source>
        <dbReference type="ARBA" id="ARBA00022630"/>
    </source>
</evidence>
<dbReference type="Gene3D" id="1.25.40.80">
    <property type="match status" value="1"/>
</dbReference>
<keyword evidence="1 3" id="KW-0285">Flavoprotein</keyword>
<sequence>MNKHISPFPPSAAAAYARLAEFAPYAGQDYAKKRNFDLGGAVSGGPSAHSHVSTLSPYLRMKLLDEGDVSRAVLNQMTPGAADKFIAEVWWRTYWKGWMEQRPTVWTAYRDDLARLHNEVQTQSGLRQRWEAACLGETGIDPFDHWARELAQTGYLHNHARMWFASIWIFTLKLPWQLGADFFLRHLLDGDAAVNTLSWRWVAGIQTQGKTYLAEASNIAKFTDGRFIGVKGLADSAVPVTAPAQPNRQEIAQIAPYDGAPADRVGLLLHSDDIVAPPLDALGVTPVSTAYLDCTTAQSPWRTASMVTDFRKALVHDLTTQAMMLDADVSVSDWASAQGLDRIITPHAPVGAVRSALRHVRKAGTVPVTEIRRPIDSAAWPLATAGFFKFRAHIPELLEQFG</sequence>
<evidence type="ECO:0000256" key="2">
    <source>
        <dbReference type="ARBA" id="ARBA00022827"/>
    </source>
</evidence>
<organism evidence="5 6">
    <name type="scientific">Sulfitobacter guttiformis</name>
    <dbReference type="NCBI Taxonomy" id="74349"/>
    <lineage>
        <taxon>Bacteria</taxon>
        <taxon>Pseudomonadati</taxon>
        <taxon>Pseudomonadota</taxon>
        <taxon>Alphaproteobacteria</taxon>
        <taxon>Rhodobacterales</taxon>
        <taxon>Roseobacteraceae</taxon>
        <taxon>Sulfitobacter</taxon>
    </lineage>
</organism>
<accession>A0A420DIX4</accession>
<feature type="binding site" evidence="3">
    <location>
        <begin position="189"/>
        <end position="191"/>
    </location>
    <ligand>
        <name>FAD</name>
        <dbReference type="ChEBI" id="CHEBI:57692"/>
    </ligand>
</feature>
<gene>
    <name evidence="5" type="ORF">C8N30_3281</name>
</gene>
<feature type="binding site" evidence="3">
    <location>
        <position position="30"/>
    </location>
    <ligand>
        <name>FAD</name>
        <dbReference type="ChEBI" id="CHEBI:57692"/>
    </ligand>
</feature>
<evidence type="ECO:0000259" key="4">
    <source>
        <dbReference type="Pfam" id="PF03441"/>
    </source>
</evidence>
<dbReference type="AlphaFoldDB" id="A0A420DIX4"/>
<feature type="binding site" evidence="3">
    <location>
        <position position="85"/>
    </location>
    <ligand>
        <name>FAD</name>
        <dbReference type="ChEBI" id="CHEBI:57692"/>
    </ligand>
</feature>
<keyword evidence="6" id="KW-1185">Reference proteome</keyword>
<name>A0A420DIX4_9RHOB</name>
<dbReference type="InterPro" id="IPR005101">
    <property type="entry name" value="Cryptochr/Photolyase_FAD-bd"/>
</dbReference>
<proteinExistence type="predicted"/>
<keyword evidence="5" id="KW-0456">Lyase</keyword>
<dbReference type="InterPro" id="IPR002081">
    <property type="entry name" value="Cryptochrome/DNA_photolyase_1"/>
</dbReference>
<dbReference type="PANTHER" id="PTHR11455">
    <property type="entry name" value="CRYPTOCHROME"/>
    <property type="match status" value="1"/>
</dbReference>
<reference evidence="5 6" key="1">
    <citation type="submission" date="2018-09" db="EMBL/GenBank/DDBJ databases">
        <title>Genomic Encyclopedia of Archaeal and Bacterial Type Strains, Phase II (KMG-II): from individual species to whole genera.</title>
        <authorList>
            <person name="Goeker M."/>
        </authorList>
    </citation>
    <scope>NUCLEOTIDE SEQUENCE [LARGE SCALE GENOMIC DNA]</scope>
    <source>
        <strain evidence="5 6">DSM 11458</strain>
    </source>
</reference>
<evidence type="ECO:0000313" key="6">
    <source>
        <dbReference type="Proteomes" id="UP000284407"/>
    </source>
</evidence>
<dbReference type="RefSeq" id="WP_025061796.1">
    <property type="nucleotide sequence ID" value="NZ_RAQK01000002.1"/>
</dbReference>
<protein>
    <submittedName>
        <fullName evidence="5">Deoxyribodipyrimidine photo-lyase</fullName>
    </submittedName>
</protein>
<dbReference type="STRING" id="1443111.Z949_1217"/>